<dbReference type="Gene3D" id="3.40.140.10">
    <property type="entry name" value="Cytidine Deaminase, domain 2"/>
    <property type="match status" value="1"/>
</dbReference>
<dbReference type="EMBL" id="WLYK01000001">
    <property type="protein sequence ID" value="MTD13183.1"/>
    <property type="molecule type" value="Genomic_DNA"/>
</dbReference>
<dbReference type="RefSeq" id="WP_322097487.1">
    <property type="nucleotide sequence ID" value="NZ_WLYK01000001.1"/>
</dbReference>
<accession>A0A7K1FIU0</accession>
<reference evidence="1 2" key="1">
    <citation type="submission" date="2019-11" db="EMBL/GenBank/DDBJ databases">
        <authorList>
            <person name="Jiang L.-Q."/>
        </authorList>
    </citation>
    <scope>NUCLEOTIDE SEQUENCE [LARGE SCALE GENOMIC DNA]</scope>
    <source>
        <strain evidence="1 2">YIM 132087</strain>
    </source>
</reference>
<dbReference type="InterPro" id="IPR016193">
    <property type="entry name" value="Cytidine_deaminase-like"/>
</dbReference>
<protein>
    <submittedName>
        <fullName evidence="1">Cytidine deaminase</fullName>
    </submittedName>
</protein>
<organism evidence="1 2">
    <name type="scientific">Nakamurella alba</name>
    <dbReference type="NCBI Taxonomy" id="2665158"/>
    <lineage>
        <taxon>Bacteria</taxon>
        <taxon>Bacillati</taxon>
        <taxon>Actinomycetota</taxon>
        <taxon>Actinomycetes</taxon>
        <taxon>Nakamurellales</taxon>
        <taxon>Nakamurellaceae</taxon>
        <taxon>Nakamurella</taxon>
    </lineage>
</organism>
<keyword evidence="2" id="KW-1185">Reference proteome</keyword>
<dbReference type="GO" id="GO:0003824">
    <property type="term" value="F:catalytic activity"/>
    <property type="evidence" value="ECO:0007669"/>
    <property type="project" value="InterPro"/>
</dbReference>
<evidence type="ECO:0000313" key="1">
    <source>
        <dbReference type="EMBL" id="MTD13183.1"/>
    </source>
</evidence>
<evidence type="ECO:0000313" key="2">
    <source>
        <dbReference type="Proteomes" id="UP000460221"/>
    </source>
</evidence>
<name>A0A7K1FIU0_9ACTN</name>
<dbReference type="SUPFAM" id="SSF53927">
    <property type="entry name" value="Cytidine deaminase-like"/>
    <property type="match status" value="1"/>
</dbReference>
<dbReference type="AlphaFoldDB" id="A0A7K1FIU0"/>
<sequence length="114" mass="11341">MTAQPASLPAEDEKLVTLAKGARGRAGAAEGAAVRDQDGRTYAAATVRLPSFSLTAVQAAVATAVASGAEELEAVVLFGSTSADEVSIAAARDMSAPLLIAVGPDGAIGETLTW</sequence>
<proteinExistence type="predicted"/>
<comment type="caution">
    <text evidence="1">The sequence shown here is derived from an EMBL/GenBank/DDBJ whole genome shotgun (WGS) entry which is preliminary data.</text>
</comment>
<dbReference type="Proteomes" id="UP000460221">
    <property type="component" value="Unassembled WGS sequence"/>
</dbReference>
<gene>
    <name evidence="1" type="ORF">GIS00_04380</name>
</gene>